<comment type="subcellular location">
    <subcellularLocation>
        <location evidence="3">Cytoplasm</location>
    </subcellularLocation>
</comment>
<evidence type="ECO:0000256" key="9">
    <source>
        <dbReference type="ARBA" id="ARBA00022679"/>
    </source>
</evidence>
<dbReference type="Gene3D" id="3.40.50.2020">
    <property type="match status" value="1"/>
</dbReference>
<evidence type="ECO:0000256" key="8">
    <source>
        <dbReference type="ARBA" id="ARBA00022676"/>
    </source>
</evidence>
<dbReference type="NCBIfam" id="NF002636">
    <property type="entry name" value="PRK02304.1-5"/>
    <property type="match status" value="1"/>
</dbReference>
<evidence type="ECO:0000313" key="12">
    <source>
        <dbReference type="EMBL" id="GAH71765.1"/>
    </source>
</evidence>
<dbReference type="GO" id="GO:0006168">
    <property type="term" value="P:adenine salvage"/>
    <property type="evidence" value="ECO:0007669"/>
    <property type="project" value="InterPro"/>
</dbReference>
<comment type="similarity">
    <text evidence="5">Belongs to the purine/pyrimidine phosphoribosyltransferase family.</text>
</comment>
<keyword evidence="10" id="KW-0660">Purine salvage</keyword>
<evidence type="ECO:0000256" key="4">
    <source>
        <dbReference type="ARBA" id="ARBA00004659"/>
    </source>
</evidence>
<evidence type="ECO:0000256" key="10">
    <source>
        <dbReference type="ARBA" id="ARBA00022726"/>
    </source>
</evidence>
<comment type="pathway">
    <text evidence="4">Purine metabolism; AMP biosynthesis via salvage pathway; AMP from adenine: step 1/1.</text>
</comment>
<evidence type="ECO:0000256" key="3">
    <source>
        <dbReference type="ARBA" id="ARBA00004496"/>
    </source>
</evidence>
<dbReference type="EMBL" id="BARU01029855">
    <property type="protein sequence ID" value="GAH71765.1"/>
    <property type="molecule type" value="Genomic_DNA"/>
</dbReference>
<evidence type="ECO:0000259" key="11">
    <source>
        <dbReference type="Pfam" id="PF00156"/>
    </source>
</evidence>
<dbReference type="InterPro" id="IPR000836">
    <property type="entry name" value="PRTase_dom"/>
</dbReference>
<dbReference type="GO" id="GO:0002055">
    <property type="term" value="F:adenine binding"/>
    <property type="evidence" value="ECO:0007669"/>
    <property type="project" value="TreeGrafter"/>
</dbReference>
<comment type="catalytic activity">
    <reaction evidence="1">
        <text>AMP + diphosphate = 5-phospho-alpha-D-ribose 1-diphosphate + adenine</text>
        <dbReference type="Rhea" id="RHEA:16609"/>
        <dbReference type="ChEBI" id="CHEBI:16708"/>
        <dbReference type="ChEBI" id="CHEBI:33019"/>
        <dbReference type="ChEBI" id="CHEBI:58017"/>
        <dbReference type="ChEBI" id="CHEBI:456215"/>
        <dbReference type="EC" id="2.4.2.7"/>
    </reaction>
</comment>
<keyword evidence="9" id="KW-0808">Transferase</keyword>
<keyword evidence="8" id="KW-0328">Glycosyltransferase</keyword>
<dbReference type="InterPro" id="IPR050054">
    <property type="entry name" value="UPRTase/APRTase"/>
</dbReference>
<gene>
    <name evidence="12" type="ORF">S03H2_47442</name>
</gene>
<dbReference type="InterPro" id="IPR005764">
    <property type="entry name" value="Ade_phspho_trans"/>
</dbReference>
<dbReference type="PANTHER" id="PTHR32315">
    <property type="entry name" value="ADENINE PHOSPHORIBOSYLTRANSFERASE"/>
    <property type="match status" value="1"/>
</dbReference>
<comment type="function">
    <text evidence="2">Catalyzes a salvage reaction resulting in the formation of AMP, that is energically less costly than de novo synthesis.</text>
</comment>
<dbReference type="HAMAP" id="MF_00004">
    <property type="entry name" value="Aden_phosphoribosyltr"/>
    <property type="match status" value="1"/>
</dbReference>
<evidence type="ECO:0000256" key="6">
    <source>
        <dbReference type="ARBA" id="ARBA00011893"/>
    </source>
</evidence>
<reference evidence="12" key="1">
    <citation type="journal article" date="2014" name="Front. Microbiol.">
        <title>High frequency of phylogenetically diverse reductive dehalogenase-homologous genes in deep subseafloor sedimentary metagenomes.</title>
        <authorList>
            <person name="Kawai M."/>
            <person name="Futagami T."/>
            <person name="Toyoda A."/>
            <person name="Takaki Y."/>
            <person name="Nishi S."/>
            <person name="Hori S."/>
            <person name="Arai W."/>
            <person name="Tsubouchi T."/>
            <person name="Morono Y."/>
            <person name="Uchiyama I."/>
            <person name="Ito T."/>
            <person name="Fujiyama A."/>
            <person name="Inagaki F."/>
            <person name="Takami H."/>
        </authorList>
    </citation>
    <scope>NUCLEOTIDE SEQUENCE</scope>
    <source>
        <strain evidence="12">Expedition CK06-06</strain>
    </source>
</reference>
<dbReference type="InterPro" id="IPR029057">
    <property type="entry name" value="PRTase-like"/>
</dbReference>
<organism evidence="12">
    <name type="scientific">marine sediment metagenome</name>
    <dbReference type="NCBI Taxonomy" id="412755"/>
    <lineage>
        <taxon>unclassified sequences</taxon>
        <taxon>metagenomes</taxon>
        <taxon>ecological metagenomes</taxon>
    </lineage>
</organism>
<dbReference type="SUPFAM" id="SSF53271">
    <property type="entry name" value="PRTase-like"/>
    <property type="match status" value="1"/>
</dbReference>
<evidence type="ECO:0000256" key="2">
    <source>
        <dbReference type="ARBA" id="ARBA00003968"/>
    </source>
</evidence>
<dbReference type="GO" id="GO:0016208">
    <property type="term" value="F:AMP binding"/>
    <property type="evidence" value="ECO:0007669"/>
    <property type="project" value="TreeGrafter"/>
</dbReference>
<feature type="domain" description="Phosphoribosyltransferase" evidence="11">
    <location>
        <begin position="20"/>
        <end position="158"/>
    </location>
</feature>
<proteinExistence type="inferred from homology"/>
<dbReference type="NCBIfam" id="NF002634">
    <property type="entry name" value="PRK02304.1-3"/>
    <property type="match status" value="1"/>
</dbReference>
<dbReference type="GO" id="GO:0044209">
    <property type="term" value="P:AMP salvage"/>
    <property type="evidence" value="ECO:0007669"/>
    <property type="project" value="UniProtKB-UniPathway"/>
</dbReference>
<evidence type="ECO:0000256" key="5">
    <source>
        <dbReference type="ARBA" id="ARBA00008391"/>
    </source>
</evidence>
<dbReference type="GO" id="GO:0003999">
    <property type="term" value="F:adenine phosphoribosyltransferase activity"/>
    <property type="evidence" value="ECO:0007669"/>
    <property type="project" value="UniProtKB-EC"/>
</dbReference>
<evidence type="ECO:0000256" key="1">
    <source>
        <dbReference type="ARBA" id="ARBA00000868"/>
    </source>
</evidence>
<protein>
    <recommendedName>
        <fullName evidence="6">adenine phosphoribosyltransferase</fullName>
        <ecNumber evidence="6">2.4.2.7</ecNumber>
    </recommendedName>
</protein>
<dbReference type="EC" id="2.4.2.7" evidence="6"/>
<comment type="caution">
    <text evidence="12">The sequence shown here is derived from an EMBL/GenBank/DDBJ whole genome shotgun (WGS) entry which is preliminary data.</text>
</comment>
<dbReference type="AlphaFoldDB" id="X1IR86"/>
<accession>X1IR86</accession>
<evidence type="ECO:0000256" key="7">
    <source>
        <dbReference type="ARBA" id="ARBA00022490"/>
    </source>
</evidence>
<dbReference type="UniPathway" id="UPA00588">
    <property type="reaction ID" value="UER00646"/>
</dbReference>
<dbReference type="FunFam" id="3.40.50.2020:FF:000021">
    <property type="entry name" value="Adenine phosphoribosyltransferase"/>
    <property type="match status" value="1"/>
</dbReference>
<name>X1IR86_9ZZZZ</name>
<sequence length="161" mass="17815">VPGFPKKGVVFKDITPLLKEGERFREIVDRLSGRYLDKGIDVVVSIEARGFIIGPAIAYKLGAGVVPVRKKGKLPWRCYQATYDLEYGTDILEIHQDAIKPGEKILIFDDLLATGGTIGAVIGLVERLKGQIVEVAFLIELTSLKGREQIKDYPVFSLIKC</sequence>
<dbReference type="NCBIfam" id="TIGR01090">
    <property type="entry name" value="apt"/>
    <property type="match status" value="1"/>
</dbReference>
<dbReference type="GO" id="GO:0005737">
    <property type="term" value="C:cytoplasm"/>
    <property type="evidence" value="ECO:0007669"/>
    <property type="project" value="UniProtKB-SubCell"/>
</dbReference>
<dbReference type="Pfam" id="PF00156">
    <property type="entry name" value="Pribosyltran"/>
    <property type="match status" value="1"/>
</dbReference>
<dbReference type="GO" id="GO:0006166">
    <property type="term" value="P:purine ribonucleoside salvage"/>
    <property type="evidence" value="ECO:0007669"/>
    <property type="project" value="UniProtKB-KW"/>
</dbReference>
<keyword evidence="7" id="KW-0963">Cytoplasm</keyword>
<feature type="non-terminal residue" evidence="12">
    <location>
        <position position="1"/>
    </location>
</feature>
<dbReference type="CDD" id="cd06223">
    <property type="entry name" value="PRTases_typeI"/>
    <property type="match status" value="1"/>
</dbReference>
<dbReference type="PANTHER" id="PTHR32315:SF3">
    <property type="entry name" value="ADENINE PHOSPHORIBOSYLTRANSFERASE"/>
    <property type="match status" value="1"/>
</dbReference>